<name>A0AC60QDD7_IXOPE</name>
<sequence>MALVYAQHGNFGGPGTRSALRSLPAEATSWEAARTERSFRDRPGSGLGSGPSSGLVPGPGSAPPIVSGGPAAGSGVLSSSSSNGVGGEPPSRPSAYWDDPHFRPHFDNSTDRNVTAQLGKSAFLHCRISQLGDRT</sequence>
<reference evidence="1 2" key="1">
    <citation type="journal article" date="2020" name="Cell">
        <title>Large-Scale Comparative Analyses of Tick Genomes Elucidate Their Genetic Diversity and Vector Capacities.</title>
        <authorList>
            <consortium name="Tick Genome and Microbiome Consortium (TIGMIC)"/>
            <person name="Jia N."/>
            <person name="Wang J."/>
            <person name="Shi W."/>
            <person name="Du L."/>
            <person name="Sun Y."/>
            <person name="Zhan W."/>
            <person name="Jiang J.F."/>
            <person name="Wang Q."/>
            <person name="Zhang B."/>
            <person name="Ji P."/>
            <person name="Bell-Sakyi L."/>
            <person name="Cui X.M."/>
            <person name="Yuan T.T."/>
            <person name="Jiang B.G."/>
            <person name="Yang W.F."/>
            <person name="Lam T.T."/>
            <person name="Chang Q.C."/>
            <person name="Ding S.J."/>
            <person name="Wang X.J."/>
            <person name="Zhu J.G."/>
            <person name="Ruan X.D."/>
            <person name="Zhao L."/>
            <person name="Wei J.T."/>
            <person name="Ye R.Z."/>
            <person name="Que T.C."/>
            <person name="Du C.H."/>
            <person name="Zhou Y.H."/>
            <person name="Cheng J.X."/>
            <person name="Dai P.F."/>
            <person name="Guo W.B."/>
            <person name="Han X.H."/>
            <person name="Huang E.J."/>
            <person name="Li L.F."/>
            <person name="Wei W."/>
            <person name="Gao Y.C."/>
            <person name="Liu J.Z."/>
            <person name="Shao H.Z."/>
            <person name="Wang X."/>
            <person name="Wang C.C."/>
            <person name="Yang T.C."/>
            <person name="Huo Q.B."/>
            <person name="Li W."/>
            <person name="Chen H.Y."/>
            <person name="Chen S.E."/>
            <person name="Zhou L.G."/>
            <person name="Ni X.B."/>
            <person name="Tian J.H."/>
            <person name="Sheng Y."/>
            <person name="Liu T."/>
            <person name="Pan Y.S."/>
            <person name="Xia L.Y."/>
            <person name="Li J."/>
            <person name="Zhao F."/>
            <person name="Cao W.C."/>
        </authorList>
    </citation>
    <scope>NUCLEOTIDE SEQUENCE [LARGE SCALE GENOMIC DNA]</scope>
    <source>
        <strain evidence="1">Iper-2018</strain>
    </source>
</reference>
<feature type="non-terminal residue" evidence="1">
    <location>
        <position position="135"/>
    </location>
</feature>
<dbReference type="EMBL" id="JABSTQ010009182">
    <property type="protein sequence ID" value="KAG0432015.1"/>
    <property type="molecule type" value="Genomic_DNA"/>
</dbReference>
<gene>
    <name evidence="1" type="ORF">HPB47_021252</name>
</gene>
<keyword evidence="2" id="KW-1185">Reference proteome</keyword>
<comment type="caution">
    <text evidence="1">The sequence shown here is derived from an EMBL/GenBank/DDBJ whole genome shotgun (WGS) entry which is preliminary data.</text>
</comment>
<protein>
    <submittedName>
        <fullName evidence="1">Uncharacterized protein</fullName>
    </submittedName>
</protein>
<organism evidence="1 2">
    <name type="scientific">Ixodes persulcatus</name>
    <name type="common">Taiga tick</name>
    <dbReference type="NCBI Taxonomy" id="34615"/>
    <lineage>
        <taxon>Eukaryota</taxon>
        <taxon>Metazoa</taxon>
        <taxon>Ecdysozoa</taxon>
        <taxon>Arthropoda</taxon>
        <taxon>Chelicerata</taxon>
        <taxon>Arachnida</taxon>
        <taxon>Acari</taxon>
        <taxon>Parasitiformes</taxon>
        <taxon>Ixodida</taxon>
        <taxon>Ixodoidea</taxon>
        <taxon>Ixodidae</taxon>
        <taxon>Ixodinae</taxon>
        <taxon>Ixodes</taxon>
    </lineage>
</organism>
<dbReference type="Proteomes" id="UP000805193">
    <property type="component" value="Unassembled WGS sequence"/>
</dbReference>
<evidence type="ECO:0000313" key="1">
    <source>
        <dbReference type="EMBL" id="KAG0432015.1"/>
    </source>
</evidence>
<accession>A0AC60QDD7</accession>
<proteinExistence type="predicted"/>
<evidence type="ECO:0000313" key="2">
    <source>
        <dbReference type="Proteomes" id="UP000805193"/>
    </source>
</evidence>